<evidence type="ECO:0000313" key="2">
    <source>
        <dbReference type="EMBL" id="GAA2738549.1"/>
    </source>
</evidence>
<protein>
    <submittedName>
        <fullName evidence="2">Uncharacterized protein</fullName>
    </submittedName>
</protein>
<gene>
    <name evidence="2" type="ORF">GCM10009867_30300</name>
</gene>
<evidence type="ECO:0000256" key="1">
    <source>
        <dbReference type="SAM" id="Phobius"/>
    </source>
</evidence>
<dbReference type="RefSeq" id="WP_344194947.1">
    <property type="nucleotide sequence ID" value="NZ_BAAARN010000004.1"/>
</dbReference>
<comment type="caution">
    <text evidence="2">The sequence shown here is derived from an EMBL/GenBank/DDBJ whole genome shotgun (WGS) entry which is preliminary data.</text>
</comment>
<keyword evidence="1" id="KW-0472">Membrane</keyword>
<keyword evidence="1" id="KW-1133">Transmembrane helix</keyword>
<organism evidence="2 3">
    <name type="scientific">Pedococcus aerophilus</name>
    <dbReference type="NCBI Taxonomy" id="436356"/>
    <lineage>
        <taxon>Bacteria</taxon>
        <taxon>Bacillati</taxon>
        <taxon>Actinomycetota</taxon>
        <taxon>Actinomycetes</taxon>
        <taxon>Micrococcales</taxon>
        <taxon>Intrasporangiaceae</taxon>
        <taxon>Pedococcus</taxon>
    </lineage>
</organism>
<name>A0ABN3UUF5_9MICO</name>
<keyword evidence="3" id="KW-1185">Reference proteome</keyword>
<feature type="transmembrane region" description="Helical" evidence="1">
    <location>
        <begin position="12"/>
        <end position="32"/>
    </location>
</feature>
<evidence type="ECO:0000313" key="3">
    <source>
        <dbReference type="Proteomes" id="UP001501326"/>
    </source>
</evidence>
<dbReference type="Proteomes" id="UP001501326">
    <property type="component" value="Unassembled WGS sequence"/>
</dbReference>
<reference evidence="2 3" key="1">
    <citation type="journal article" date="2019" name="Int. J. Syst. Evol. Microbiol.">
        <title>The Global Catalogue of Microorganisms (GCM) 10K type strain sequencing project: providing services to taxonomists for standard genome sequencing and annotation.</title>
        <authorList>
            <consortium name="The Broad Institute Genomics Platform"/>
            <consortium name="The Broad Institute Genome Sequencing Center for Infectious Disease"/>
            <person name="Wu L."/>
            <person name="Ma J."/>
        </authorList>
    </citation>
    <scope>NUCLEOTIDE SEQUENCE [LARGE SCALE GENOMIC DNA]</scope>
    <source>
        <strain evidence="2 3">JCM 16378</strain>
    </source>
</reference>
<accession>A0ABN3UUF5</accession>
<dbReference type="EMBL" id="BAAARN010000004">
    <property type="protein sequence ID" value="GAA2738549.1"/>
    <property type="molecule type" value="Genomic_DNA"/>
</dbReference>
<proteinExistence type="predicted"/>
<keyword evidence="1" id="KW-0812">Transmembrane</keyword>
<sequence length="165" mass="17611">MRRLAALDTTRQIALAAVVLLLLGVVTIAVPVLRSPGLLIASAALIAVIAVVWQWLWQSRGATDWTHTFVAPPVTRGADLRIARITGDVRAAAGGDPQAGTRLHATLTSLAEDRLRLRRGLSLTADPEESRAALGPELTAYLTQPPPARLPSDRLAAFTTTLEEI</sequence>
<feature type="transmembrane region" description="Helical" evidence="1">
    <location>
        <begin position="38"/>
        <end position="57"/>
    </location>
</feature>